<organism evidence="1 2">
    <name type="scientific">Lysinibacter cavernae</name>
    <dbReference type="NCBI Taxonomy" id="1640652"/>
    <lineage>
        <taxon>Bacteria</taxon>
        <taxon>Bacillati</taxon>
        <taxon>Actinomycetota</taxon>
        <taxon>Actinomycetes</taxon>
        <taxon>Micrococcales</taxon>
        <taxon>Microbacteriaceae</taxon>
        <taxon>Lysinibacter</taxon>
    </lineage>
</organism>
<accession>A0A7X5R0J1</accession>
<reference evidence="1 2" key="1">
    <citation type="submission" date="2020-02" db="EMBL/GenBank/DDBJ databases">
        <title>Sequencing the genomes of 1000 actinobacteria strains.</title>
        <authorList>
            <person name="Klenk H.-P."/>
        </authorList>
    </citation>
    <scope>NUCLEOTIDE SEQUENCE [LARGE SCALE GENOMIC DNA]</scope>
    <source>
        <strain evidence="1 2">DSM 27960</strain>
    </source>
</reference>
<protein>
    <submittedName>
        <fullName evidence="1">Uncharacterized protein</fullName>
    </submittedName>
</protein>
<dbReference type="RefSeq" id="WP_167149061.1">
    <property type="nucleotide sequence ID" value="NZ_JAAMOX010000001.1"/>
</dbReference>
<evidence type="ECO:0000313" key="1">
    <source>
        <dbReference type="EMBL" id="NIH53445.1"/>
    </source>
</evidence>
<keyword evidence="2" id="KW-1185">Reference proteome</keyword>
<evidence type="ECO:0000313" key="2">
    <source>
        <dbReference type="Proteomes" id="UP000541033"/>
    </source>
</evidence>
<comment type="caution">
    <text evidence="1">The sequence shown here is derived from an EMBL/GenBank/DDBJ whole genome shotgun (WGS) entry which is preliminary data.</text>
</comment>
<sequence>MTDTQVFNATVTRRYGETSQAKGWLIHVFDASGKPVDEIKVSRDADNGLGSAEAIYEALSDRYDVSRDDLRDADLEGDNPRLELLSLRRRG</sequence>
<proteinExistence type="predicted"/>
<name>A0A7X5R0J1_9MICO</name>
<gene>
    <name evidence="1" type="ORF">FHX76_001313</name>
</gene>
<dbReference type="AlphaFoldDB" id="A0A7X5R0J1"/>
<dbReference type="Proteomes" id="UP000541033">
    <property type="component" value="Unassembled WGS sequence"/>
</dbReference>
<dbReference type="EMBL" id="JAAMOX010000001">
    <property type="protein sequence ID" value="NIH53445.1"/>
    <property type="molecule type" value="Genomic_DNA"/>
</dbReference>